<sequence>MNYEYQYVEDIDKEMNSLNDRKDAPPMNYGLAVASLIIGAISLVFFLFGLNILSSIIAIIFGAVFLGSNSGRGVKKGKALAVTGILTAIASIVLCIGCWTYMFSNADNIILMMNDGIFFNNIEDYPNFDSEFNFDLDNELQDLEPDDTL</sequence>
<evidence type="ECO:0000256" key="1">
    <source>
        <dbReference type="SAM" id="Phobius"/>
    </source>
</evidence>
<evidence type="ECO:0000313" key="3">
    <source>
        <dbReference type="Proteomes" id="UP000327030"/>
    </source>
</evidence>
<reference evidence="3" key="1">
    <citation type="submission" date="2019-08" db="EMBL/GenBank/DDBJ databases">
        <title>Complete Genome Sequence of the Polysaccharide-Degrading Rumen Bacterium Pseudobutyrivibrio xylanivorans MA3014.</title>
        <authorList>
            <person name="Palevich N."/>
            <person name="Maclean P.H."/>
            <person name="Kelly W.J."/>
            <person name="Leahy S.C."/>
            <person name="Rakonjac J."/>
            <person name="Attwood G.T."/>
        </authorList>
    </citation>
    <scope>NUCLEOTIDE SEQUENCE [LARGE SCALE GENOMIC DNA]</scope>
    <source>
        <strain evidence="3">MA3014</strain>
    </source>
</reference>
<dbReference type="AlphaFoldDB" id="A0A5P6VPG4"/>
<keyword evidence="1" id="KW-0472">Membrane</keyword>
<organism evidence="2 3">
    <name type="scientific">Pseudobutyrivibrio xylanivorans</name>
    <dbReference type="NCBI Taxonomy" id="185007"/>
    <lineage>
        <taxon>Bacteria</taxon>
        <taxon>Bacillati</taxon>
        <taxon>Bacillota</taxon>
        <taxon>Clostridia</taxon>
        <taxon>Lachnospirales</taxon>
        <taxon>Lachnospiraceae</taxon>
        <taxon>Pseudobutyrivibrio</taxon>
    </lineage>
</organism>
<accession>A0A5P6VPG4</accession>
<dbReference type="OrthoDB" id="2060306at2"/>
<proteinExistence type="predicted"/>
<dbReference type="RefSeq" id="WP_151623043.1">
    <property type="nucleotide sequence ID" value="NZ_CP043028.1"/>
</dbReference>
<dbReference type="EMBL" id="CP043028">
    <property type="protein sequence ID" value="QFJ54556.1"/>
    <property type="molecule type" value="Genomic_DNA"/>
</dbReference>
<keyword evidence="1" id="KW-0812">Transmembrane</keyword>
<keyword evidence="1" id="KW-1133">Transmembrane helix</keyword>
<evidence type="ECO:0000313" key="2">
    <source>
        <dbReference type="EMBL" id="QFJ54556.1"/>
    </source>
</evidence>
<gene>
    <name evidence="2" type="ORF">FXF36_06670</name>
</gene>
<feature type="transmembrane region" description="Helical" evidence="1">
    <location>
        <begin position="36"/>
        <end position="67"/>
    </location>
</feature>
<dbReference type="KEGG" id="pxv:FXF36_06670"/>
<dbReference type="Proteomes" id="UP000327030">
    <property type="component" value="Chromosome 1"/>
</dbReference>
<name>A0A5P6VPG4_PSEXY</name>
<protein>
    <submittedName>
        <fullName evidence="2">DUF4190 domain-containing protein</fullName>
    </submittedName>
</protein>
<feature type="transmembrane region" description="Helical" evidence="1">
    <location>
        <begin position="79"/>
        <end position="102"/>
    </location>
</feature>